<sequence>MKATTQDRACAAERRSLLCSKITKLSPRERKQGYETSCIVIRLDCTYIESIKSAPSKRDIRSLDDKVEKMENLLRKILPTEADLKEELEGVRSQRMPRECYLPWYTPGPRRTRYGEPCPFTREKPRGIRRICPGLSVSWGVKLSSKKRWMSKRSNQEHFHFIPTRVLGILFVEPSPPQGMNLRFPPGGLIPTLIDAYSMYLDDFFLIFHRSTSLKEGLHYRKHQFGGTVHSGPKYIPLSLYELKMEVTASLQILLGFLTTASVLDIGGHWSANRAQCRCLLGIDSTLSSALGRSIEIDVPTECDDEYWVHPDPQQAFKRPLGKPSTVSFLNFTSGTADYGMYAYYHEKDAARNGVAWLGGNESTIKACGSGCAMLLDVLLNNYIAHYLLFITPIVLAIDSRYNQSQERATSF</sequence>
<evidence type="ECO:0000313" key="2">
    <source>
        <dbReference type="Proteomes" id="UP001175226"/>
    </source>
</evidence>
<name>A0AA39IZT1_9AGAR</name>
<dbReference type="Proteomes" id="UP001175226">
    <property type="component" value="Unassembled WGS sequence"/>
</dbReference>
<organism evidence="1 2">
    <name type="scientific">Armillaria borealis</name>
    <dbReference type="NCBI Taxonomy" id="47425"/>
    <lineage>
        <taxon>Eukaryota</taxon>
        <taxon>Fungi</taxon>
        <taxon>Dikarya</taxon>
        <taxon>Basidiomycota</taxon>
        <taxon>Agaricomycotina</taxon>
        <taxon>Agaricomycetes</taxon>
        <taxon>Agaricomycetidae</taxon>
        <taxon>Agaricales</taxon>
        <taxon>Marasmiineae</taxon>
        <taxon>Physalacriaceae</taxon>
        <taxon>Armillaria</taxon>
    </lineage>
</organism>
<reference evidence="1" key="1">
    <citation type="submission" date="2023-06" db="EMBL/GenBank/DDBJ databases">
        <authorList>
            <consortium name="Lawrence Berkeley National Laboratory"/>
            <person name="Ahrendt S."/>
            <person name="Sahu N."/>
            <person name="Indic B."/>
            <person name="Wong-Bajracharya J."/>
            <person name="Merenyi Z."/>
            <person name="Ke H.-M."/>
            <person name="Monk M."/>
            <person name="Kocsube S."/>
            <person name="Drula E."/>
            <person name="Lipzen A."/>
            <person name="Balint B."/>
            <person name="Henrissat B."/>
            <person name="Andreopoulos B."/>
            <person name="Martin F.M."/>
            <person name="Harder C.B."/>
            <person name="Rigling D."/>
            <person name="Ford K.L."/>
            <person name="Foster G.D."/>
            <person name="Pangilinan J."/>
            <person name="Papanicolaou A."/>
            <person name="Barry K."/>
            <person name="LaButti K."/>
            <person name="Viragh M."/>
            <person name="Koriabine M."/>
            <person name="Yan M."/>
            <person name="Riley R."/>
            <person name="Champramary S."/>
            <person name="Plett K.L."/>
            <person name="Tsai I.J."/>
            <person name="Slot J."/>
            <person name="Sipos G."/>
            <person name="Plett J."/>
            <person name="Nagy L.G."/>
            <person name="Grigoriev I.V."/>
        </authorList>
    </citation>
    <scope>NUCLEOTIDE SEQUENCE</scope>
    <source>
        <strain evidence="1">FPL87.14</strain>
    </source>
</reference>
<accession>A0AA39IZT1</accession>
<protein>
    <submittedName>
        <fullName evidence="1">Uncharacterized protein</fullName>
    </submittedName>
</protein>
<comment type="caution">
    <text evidence="1">The sequence shown here is derived from an EMBL/GenBank/DDBJ whole genome shotgun (WGS) entry which is preliminary data.</text>
</comment>
<dbReference type="EMBL" id="JAUEPT010000080">
    <property type="protein sequence ID" value="KAK0433522.1"/>
    <property type="molecule type" value="Genomic_DNA"/>
</dbReference>
<evidence type="ECO:0000313" key="1">
    <source>
        <dbReference type="EMBL" id="KAK0433522.1"/>
    </source>
</evidence>
<proteinExistence type="predicted"/>
<keyword evidence="2" id="KW-1185">Reference proteome</keyword>
<gene>
    <name evidence="1" type="ORF">EV421DRAFT_1741508</name>
</gene>
<dbReference type="AlphaFoldDB" id="A0AA39IZT1"/>